<name>A0A175RGE2_9HYPH</name>
<protein>
    <submittedName>
        <fullName evidence="6">ArsR family transcriptional regulator</fullName>
    </submittedName>
</protein>
<dbReference type="InterPro" id="IPR000485">
    <property type="entry name" value="AsnC-type_HTH_dom"/>
</dbReference>
<dbReference type="SMART" id="SM00344">
    <property type="entry name" value="HTH_ASNC"/>
    <property type="match status" value="1"/>
</dbReference>
<dbReference type="InterPro" id="IPR019888">
    <property type="entry name" value="Tscrpt_reg_AsnC-like"/>
</dbReference>
<keyword evidence="1" id="KW-0805">Transcription regulation</keyword>
<comment type="caution">
    <text evidence="6">The sequence shown here is derived from an EMBL/GenBank/DDBJ whole genome shotgun (WGS) entry which is preliminary data.</text>
</comment>
<dbReference type="GO" id="GO:0005829">
    <property type="term" value="C:cytosol"/>
    <property type="evidence" value="ECO:0007669"/>
    <property type="project" value="TreeGrafter"/>
</dbReference>
<keyword evidence="3" id="KW-0804">Transcription</keyword>
<evidence type="ECO:0000313" key="6">
    <source>
        <dbReference type="EMBL" id="KTR02735.1"/>
    </source>
</evidence>
<dbReference type="GO" id="GO:0043200">
    <property type="term" value="P:response to amino acid"/>
    <property type="evidence" value="ECO:0007669"/>
    <property type="project" value="TreeGrafter"/>
</dbReference>
<dbReference type="RefSeq" id="WP_058602247.1">
    <property type="nucleotide sequence ID" value="NZ_LDPZ01000038.1"/>
</dbReference>
<organism evidence="6 8">
    <name type="scientific">Aureimonas ureilytica</name>
    <dbReference type="NCBI Taxonomy" id="401562"/>
    <lineage>
        <taxon>Bacteria</taxon>
        <taxon>Pseudomonadati</taxon>
        <taxon>Pseudomonadota</taxon>
        <taxon>Alphaproteobacteria</taxon>
        <taxon>Hyphomicrobiales</taxon>
        <taxon>Aurantimonadaceae</taxon>
        <taxon>Aureimonas</taxon>
    </lineage>
</organism>
<dbReference type="InterPro" id="IPR011008">
    <property type="entry name" value="Dimeric_a/b-barrel"/>
</dbReference>
<dbReference type="InterPro" id="IPR019885">
    <property type="entry name" value="Tscrpt_reg_HTH_AsnC-type_CS"/>
</dbReference>
<reference evidence="7 8" key="1">
    <citation type="journal article" date="2016" name="Front. Microbiol.">
        <title>Genomic Resource of Rice Seed Associated Bacteria.</title>
        <authorList>
            <person name="Midha S."/>
            <person name="Bansal K."/>
            <person name="Sharma S."/>
            <person name="Kumar N."/>
            <person name="Patil P.P."/>
            <person name="Chaudhry V."/>
            <person name="Patil P.B."/>
        </authorList>
    </citation>
    <scope>NUCLEOTIDE SEQUENCE [LARGE SCALE GENOMIC DNA]</scope>
    <source>
        <strain evidence="5 7">NS226</strain>
        <strain evidence="6 8">NS365</strain>
    </source>
</reference>
<dbReference type="PATRIC" id="fig|401562.3.peg.3055"/>
<dbReference type="Proteomes" id="UP000078272">
    <property type="component" value="Unassembled WGS sequence"/>
</dbReference>
<evidence type="ECO:0000256" key="1">
    <source>
        <dbReference type="ARBA" id="ARBA00023015"/>
    </source>
</evidence>
<evidence type="ECO:0000256" key="3">
    <source>
        <dbReference type="ARBA" id="ARBA00023163"/>
    </source>
</evidence>
<dbReference type="InterPro" id="IPR011991">
    <property type="entry name" value="ArsR-like_HTH"/>
</dbReference>
<dbReference type="Proteomes" id="UP000078529">
    <property type="component" value="Unassembled WGS sequence"/>
</dbReference>
<dbReference type="Pfam" id="PF01037">
    <property type="entry name" value="AsnC_trans_reg"/>
    <property type="match status" value="1"/>
</dbReference>
<dbReference type="PROSITE" id="PS50956">
    <property type="entry name" value="HTH_ASNC_2"/>
    <property type="match status" value="1"/>
</dbReference>
<feature type="domain" description="HTH asnC-type" evidence="4">
    <location>
        <begin position="2"/>
        <end position="63"/>
    </location>
</feature>
<dbReference type="PANTHER" id="PTHR30154:SF17">
    <property type="entry name" value="DNA-BINDING TRANSCRIPTIONAL ACTIVATOR DECR"/>
    <property type="match status" value="1"/>
</dbReference>
<dbReference type="GO" id="GO:0043565">
    <property type="term" value="F:sequence-specific DNA binding"/>
    <property type="evidence" value="ECO:0007669"/>
    <property type="project" value="InterPro"/>
</dbReference>
<dbReference type="InterPro" id="IPR036390">
    <property type="entry name" value="WH_DNA-bd_sf"/>
</dbReference>
<dbReference type="PRINTS" id="PR00033">
    <property type="entry name" value="HTHASNC"/>
</dbReference>
<sequence>MLDDRDHQLLTLLQDDADRSVADLAERLALSPSACSRRIQRLKDEGYIARRVALVDRKRINLPTTIFVLVKTARHEKGWLEEFHAAVGAIPEIVEVHRLTGSVDYILKIVLPNVEHYDTIYKRLVAKVSLADMSAFISMETVKSLTAVPTRYA</sequence>
<dbReference type="eggNOG" id="COG1522">
    <property type="taxonomic scope" value="Bacteria"/>
</dbReference>
<evidence type="ECO:0000259" key="4">
    <source>
        <dbReference type="PROSITE" id="PS50956"/>
    </source>
</evidence>
<dbReference type="SUPFAM" id="SSF54909">
    <property type="entry name" value="Dimeric alpha+beta barrel"/>
    <property type="match status" value="1"/>
</dbReference>
<dbReference type="Gene3D" id="1.10.10.10">
    <property type="entry name" value="Winged helix-like DNA-binding domain superfamily/Winged helix DNA-binding domain"/>
    <property type="match status" value="1"/>
</dbReference>
<dbReference type="AlphaFoldDB" id="A0A175RGE2"/>
<dbReference type="SUPFAM" id="SSF46785">
    <property type="entry name" value="Winged helix' DNA-binding domain"/>
    <property type="match status" value="1"/>
</dbReference>
<dbReference type="Pfam" id="PF13412">
    <property type="entry name" value="HTH_24"/>
    <property type="match status" value="1"/>
</dbReference>
<accession>A0A175RGE2</accession>
<dbReference type="PROSITE" id="PS00519">
    <property type="entry name" value="HTH_ASNC_1"/>
    <property type="match status" value="1"/>
</dbReference>
<dbReference type="InterPro" id="IPR019887">
    <property type="entry name" value="Tscrpt_reg_AsnC/Lrp_C"/>
</dbReference>
<proteinExistence type="predicted"/>
<evidence type="ECO:0000313" key="8">
    <source>
        <dbReference type="Proteomes" id="UP000078529"/>
    </source>
</evidence>
<dbReference type="OrthoDB" id="7847328at2"/>
<dbReference type="Gene3D" id="3.30.70.920">
    <property type="match status" value="1"/>
</dbReference>
<evidence type="ECO:0000256" key="2">
    <source>
        <dbReference type="ARBA" id="ARBA00023125"/>
    </source>
</evidence>
<keyword evidence="2" id="KW-0238">DNA-binding</keyword>
<gene>
    <name evidence="5" type="ORF">NS226_16630</name>
    <name evidence="6" type="ORF">NS365_20950</name>
</gene>
<dbReference type="CDD" id="cd00090">
    <property type="entry name" value="HTH_ARSR"/>
    <property type="match status" value="1"/>
</dbReference>
<keyword evidence="8" id="KW-1185">Reference proteome</keyword>
<dbReference type="PANTHER" id="PTHR30154">
    <property type="entry name" value="LEUCINE-RESPONSIVE REGULATORY PROTEIN"/>
    <property type="match status" value="1"/>
</dbReference>
<dbReference type="GO" id="GO:0006355">
    <property type="term" value="P:regulation of DNA-templated transcription"/>
    <property type="evidence" value="ECO:0007669"/>
    <property type="project" value="UniProtKB-ARBA"/>
</dbReference>
<dbReference type="EMBL" id="LDQA01000069">
    <property type="protein sequence ID" value="KTR02735.1"/>
    <property type="molecule type" value="Genomic_DNA"/>
</dbReference>
<evidence type="ECO:0000313" key="5">
    <source>
        <dbReference type="EMBL" id="KTQ89627.1"/>
    </source>
</evidence>
<dbReference type="EMBL" id="LDPZ01000038">
    <property type="protein sequence ID" value="KTQ89627.1"/>
    <property type="molecule type" value="Genomic_DNA"/>
</dbReference>
<dbReference type="STRING" id="401562.NS365_20950"/>
<dbReference type="InterPro" id="IPR036388">
    <property type="entry name" value="WH-like_DNA-bd_sf"/>
</dbReference>
<evidence type="ECO:0000313" key="7">
    <source>
        <dbReference type="Proteomes" id="UP000078272"/>
    </source>
</evidence>